<evidence type="ECO:0000256" key="2">
    <source>
        <dbReference type="ARBA" id="ARBA00022695"/>
    </source>
</evidence>
<comment type="caution">
    <text evidence="8">The sequence shown here is derived from an EMBL/GenBank/DDBJ whole genome shotgun (WGS) entry which is preliminary data.</text>
</comment>
<accession>A0A2C6KT75</accession>
<dbReference type="RefSeq" id="XP_067921224.1">
    <property type="nucleotide sequence ID" value="XM_068066800.1"/>
</dbReference>
<dbReference type="Proteomes" id="UP000221165">
    <property type="component" value="Unassembled WGS sequence"/>
</dbReference>
<evidence type="ECO:0000313" key="8">
    <source>
        <dbReference type="EMBL" id="PHJ19525.1"/>
    </source>
</evidence>
<dbReference type="FunFam" id="3.10.20.370:FF:000001">
    <property type="entry name" value="Retrovirus-related Pol polyprotein from transposon 17.6-like protein"/>
    <property type="match status" value="1"/>
</dbReference>
<evidence type="ECO:0000256" key="1">
    <source>
        <dbReference type="ARBA" id="ARBA00022679"/>
    </source>
</evidence>
<sequence>YIIDCDASAVGWGAVLQQQLPDETSPRIIAYAGRVFSPAERKWSATELEAMAVICSLEEFREYILGRQC</sequence>
<feature type="non-terminal residue" evidence="8">
    <location>
        <position position="69"/>
    </location>
</feature>
<dbReference type="OrthoDB" id="427924at2759"/>
<proteinExistence type="predicted"/>
<gene>
    <name evidence="8" type="ORF">CSUI_006646</name>
</gene>
<evidence type="ECO:0000256" key="6">
    <source>
        <dbReference type="ARBA" id="ARBA00022918"/>
    </source>
</evidence>
<keyword evidence="4" id="KW-0255">Endonuclease</keyword>
<reference evidence="8 9" key="1">
    <citation type="journal article" date="2017" name="Int. J. Parasitol.">
        <title>The genome of the protozoan parasite Cystoisospora suis and a reverse vaccinology approach to identify vaccine candidates.</title>
        <authorList>
            <person name="Palmieri N."/>
            <person name="Shrestha A."/>
            <person name="Ruttkowski B."/>
            <person name="Beck T."/>
            <person name="Vogl C."/>
            <person name="Tomley F."/>
            <person name="Blake D.P."/>
            <person name="Joachim A."/>
        </authorList>
    </citation>
    <scope>NUCLEOTIDE SEQUENCE [LARGE SCALE GENOMIC DNA]</scope>
    <source>
        <strain evidence="8 9">Wien I</strain>
    </source>
</reference>
<feature type="non-terminal residue" evidence="8">
    <location>
        <position position="1"/>
    </location>
</feature>
<dbReference type="InterPro" id="IPR043502">
    <property type="entry name" value="DNA/RNA_pol_sf"/>
</dbReference>
<dbReference type="Gene3D" id="3.10.20.370">
    <property type="match status" value="1"/>
</dbReference>
<dbReference type="AlphaFoldDB" id="A0A2C6KT75"/>
<evidence type="ECO:0000256" key="4">
    <source>
        <dbReference type="ARBA" id="ARBA00022759"/>
    </source>
</evidence>
<dbReference type="Pfam" id="PF17917">
    <property type="entry name" value="RT_RNaseH"/>
    <property type="match status" value="1"/>
</dbReference>
<dbReference type="VEuPathDB" id="ToxoDB:CSUI_006646"/>
<dbReference type="GeneID" id="94430011"/>
<dbReference type="SUPFAM" id="SSF56672">
    <property type="entry name" value="DNA/RNA polymerases"/>
    <property type="match status" value="1"/>
</dbReference>
<keyword evidence="5" id="KW-0378">Hydrolase</keyword>
<organism evidence="8 9">
    <name type="scientific">Cystoisospora suis</name>
    <dbReference type="NCBI Taxonomy" id="483139"/>
    <lineage>
        <taxon>Eukaryota</taxon>
        <taxon>Sar</taxon>
        <taxon>Alveolata</taxon>
        <taxon>Apicomplexa</taxon>
        <taxon>Conoidasida</taxon>
        <taxon>Coccidia</taxon>
        <taxon>Eucoccidiorida</taxon>
        <taxon>Eimeriorina</taxon>
        <taxon>Sarcocystidae</taxon>
        <taxon>Cystoisospora</taxon>
    </lineage>
</organism>
<evidence type="ECO:0000259" key="7">
    <source>
        <dbReference type="Pfam" id="PF17917"/>
    </source>
</evidence>
<dbReference type="PANTHER" id="PTHR34072">
    <property type="entry name" value="ENZYMATIC POLYPROTEIN-RELATED"/>
    <property type="match status" value="1"/>
</dbReference>
<feature type="domain" description="Reverse transcriptase RNase H-like" evidence="7">
    <location>
        <begin position="2"/>
        <end position="68"/>
    </location>
</feature>
<name>A0A2C6KT75_9APIC</name>
<dbReference type="InterPro" id="IPR041373">
    <property type="entry name" value="RT_RNaseH"/>
</dbReference>
<keyword evidence="1" id="KW-0808">Transferase</keyword>
<keyword evidence="9" id="KW-1185">Reference proteome</keyword>
<dbReference type="EMBL" id="MIGC01003385">
    <property type="protein sequence ID" value="PHJ19525.1"/>
    <property type="molecule type" value="Genomic_DNA"/>
</dbReference>
<evidence type="ECO:0000256" key="3">
    <source>
        <dbReference type="ARBA" id="ARBA00022722"/>
    </source>
</evidence>
<evidence type="ECO:0000313" key="9">
    <source>
        <dbReference type="Proteomes" id="UP000221165"/>
    </source>
</evidence>
<keyword evidence="6" id="KW-0695">RNA-directed DNA polymerase</keyword>
<evidence type="ECO:0000256" key="5">
    <source>
        <dbReference type="ARBA" id="ARBA00022801"/>
    </source>
</evidence>
<keyword evidence="3" id="KW-0540">Nuclease</keyword>
<protein>
    <submittedName>
        <fullName evidence="8">Reverse ribonuclease integrase</fullName>
    </submittedName>
</protein>
<keyword evidence="2" id="KW-0548">Nucleotidyltransferase</keyword>